<gene>
    <name evidence="1" type="ORF">G8759_20080</name>
</gene>
<protein>
    <submittedName>
        <fullName evidence="1">Uncharacterized protein</fullName>
    </submittedName>
</protein>
<evidence type="ECO:0000313" key="1">
    <source>
        <dbReference type="EMBL" id="QIP14751.1"/>
    </source>
</evidence>
<dbReference type="EMBL" id="CP050063">
    <property type="protein sequence ID" value="QIP14751.1"/>
    <property type="molecule type" value="Genomic_DNA"/>
</dbReference>
<sequence length="653" mass="72948">MPVTLLSTPDDFALTRGGRMVFQFQGSGQQATLGTQAQNFINFSGPVLAGTVIRLKWNGTEHSIIARTSPTEANEFPAGDGSADYVDSLLEFFQTYFPFYEDFTAERLDFINLHQIVLASKKPGAQYNISAPAVSNAIEVVVGTPGADPIVREQYGVYAEVWVKRPDETTFNRIFAPTIACNTLGIATMDVGKILHAQLGPDWPTWSFNQPAGSTNSQLSYYVTYAESFGQPQQVGKIQKDDVRQAYFGGADYQHQAGTGFELASFVASQSDSGTDRALRLGGFTRYVRAEEPQFLTFLNTRADRTGVVLEVKLTFADNSVELFYNRYAQQAWPLGSKITYAVGFNQLSIADHISSNETLVEYSVRLSNQNATAYYSTSYRFVINSRYEAYTRYFAYLSSLGAVETLATFGKGSYELNRFYEEAQRYQPAHYDAQLGQYEQYDVAIQQSLEVTTGYRPQAELRLWNDFYRSPYLFHMQVLKVLPIALVSKSIKQGKDGANQFAHSFQFVYRWKDDFFTAEDDPELIGDGVPPIGLEPAGPITIEQPTVVDSVDHTVPDVVRGITDQKVANWNQAYAWGSHAAQGYLTQATGSQLFYRKDTKIDYQDDLINKPFSRDSAGLSDVLTAKETKKLLKNTLGIRPVLTSWTGNVEPQ</sequence>
<dbReference type="KEGG" id="spib:G8759_20080"/>
<keyword evidence="2" id="KW-1185">Reference proteome</keyword>
<organism evidence="1 2">
    <name type="scientific">Spirosoma aureum</name>
    <dbReference type="NCBI Taxonomy" id="2692134"/>
    <lineage>
        <taxon>Bacteria</taxon>
        <taxon>Pseudomonadati</taxon>
        <taxon>Bacteroidota</taxon>
        <taxon>Cytophagia</taxon>
        <taxon>Cytophagales</taxon>
        <taxon>Cytophagaceae</taxon>
        <taxon>Spirosoma</taxon>
    </lineage>
</organism>
<dbReference type="AlphaFoldDB" id="A0A6G9AQI8"/>
<evidence type="ECO:0000313" key="2">
    <source>
        <dbReference type="Proteomes" id="UP000501802"/>
    </source>
</evidence>
<accession>A0A6G9AQI8</accession>
<name>A0A6G9AQI8_9BACT</name>
<proteinExistence type="predicted"/>
<dbReference type="Proteomes" id="UP000501802">
    <property type="component" value="Chromosome"/>
</dbReference>
<reference evidence="1 2" key="1">
    <citation type="submission" date="2020-03" db="EMBL/GenBank/DDBJ databases">
        <authorList>
            <person name="Kim M.K."/>
        </authorList>
    </citation>
    <scope>NUCLEOTIDE SEQUENCE [LARGE SCALE GENOMIC DNA]</scope>
    <source>
        <strain evidence="1 2">BT328</strain>
    </source>
</reference>
<dbReference type="RefSeq" id="WP_167211437.1">
    <property type="nucleotide sequence ID" value="NZ_CP050063.1"/>
</dbReference>